<comment type="caution">
    <text evidence="2">The sequence shown here is derived from an EMBL/GenBank/DDBJ whole genome shotgun (WGS) entry which is preliminary data.</text>
</comment>
<accession>A0A1Q8EP04</accession>
<sequence>MNSQLLFPHIGKVIASTGSRSFPRRLHDLIRTQLAVDATHITQRPAYAQGPSQPGPAHDEVYSDAAHEPCDTGAAQLHLTGHKDDYRYGISVYRSCQSQSFSPQERILLQDFSPLLLPMVEKHLTALQPLDAMADHAAGASLERQGLETLRLRFAARLRQSGLKLSDREMQVCVGLLAGRTAPELAVQLRLKVHTVESYLKRAAIKLGISGRHSLLRWMYSPDEAGAATGPGTGL</sequence>
<reference evidence="2 3" key="1">
    <citation type="submission" date="2016-12" db="EMBL/GenBank/DDBJ databases">
        <authorList>
            <person name="Song W.-J."/>
            <person name="Kurnit D.M."/>
        </authorList>
    </citation>
    <scope>NUCLEOTIDE SEQUENCE [LARGE SCALE GENOMIC DNA]</scope>
    <source>
        <strain evidence="2 3">PCL1601</strain>
    </source>
</reference>
<dbReference type="Gene3D" id="1.10.10.10">
    <property type="entry name" value="Winged helix-like DNA-binding domain superfamily/Winged helix DNA-binding domain"/>
    <property type="match status" value="1"/>
</dbReference>
<dbReference type="AlphaFoldDB" id="A0A1Q8EP04"/>
<dbReference type="PRINTS" id="PR00038">
    <property type="entry name" value="HTHLUXR"/>
</dbReference>
<evidence type="ECO:0000313" key="2">
    <source>
        <dbReference type="EMBL" id="OLF53505.1"/>
    </source>
</evidence>
<dbReference type="SUPFAM" id="SSF46894">
    <property type="entry name" value="C-terminal effector domain of the bipartite response regulators"/>
    <property type="match status" value="1"/>
</dbReference>
<evidence type="ECO:0000313" key="3">
    <source>
        <dbReference type="Proteomes" id="UP000185578"/>
    </source>
</evidence>
<dbReference type="InterPro" id="IPR016032">
    <property type="entry name" value="Sig_transdc_resp-reg_C-effctor"/>
</dbReference>
<dbReference type="Proteomes" id="UP000185578">
    <property type="component" value="Unassembled WGS sequence"/>
</dbReference>
<dbReference type="OrthoDB" id="6937102at2"/>
<dbReference type="InterPro" id="IPR000792">
    <property type="entry name" value="Tscrpt_reg_LuxR_C"/>
</dbReference>
<dbReference type="RefSeq" id="WP_075120336.1">
    <property type="nucleotide sequence ID" value="NZ_MSCT01000014.1"/>
</dbReference>
<gene>
    <name evidence="2" type="ORF">BTN82_17270</name>
</gene>
<dbReference type="GO" id="GO:0003677">
    <property type="term" value="F:DNA binding"/>
    <property type="evidence" value="ECO:0007669"/>
    <property type="project" value="InterPro"/>
</dbReference>
<dbReference type="SMART" id="SM00421">
    <property type="entry name" value="HTH_LUXR"/>
    <property type="match status" value="1"/>
</dbReference>
<dbReference type="InterPro" id="IPR036388">
    <property type="entry name" value="WH-like_DNA-bd_sf"/>
</dbReference>
<feature type="domain" description="HTH luxR-type" evidence="1">
    <location>
        <begin position="162"/>
        <end position="219"/>
    </location>
</feature>
<dbReference type="GO" id="GO:0006355">
    <property type="term" value="P:regulation of DNA-templated transcription"/>
    <property type="evidence" value="ECO:0007669"/>
    <property type="project" value="InterPro"/>
</dbReference>
<dbReference type="EMBL" id="MSCT01000014">
    <property type="protein sequence ID" value="OLF53505.1"/>
    <property type="molecule type" value="Genomic_DNA"/>
</dbReference>
<dbReference type="Pfam" id="PF00196">
    <property type="entry name" value="GerE"/>
    <property type="match status" value="1"/>
</dbReference>
<proteinExistence type="predicted"/>
<name>A0A1Q8EP04_9PSED</name>
<evidence type="ECO:0000259" key="1">
    <source>
        <dbReference type="SMART" id="SM00421"/>
    </source>
</evidence>
<organism evidence="2 3">
    <name type="scientific">Pseudomonas chlororaphis</name>
    <dbReference type="NCBI Taxonomy" id="587753"/>
    <lineage>
        <taxon>Bacteria</taxon>
        <taxon>Pseudomonadati</taxon>
        <taxon>Pseudomonadota</taxon>
        <taxon>Gammaproteobacteria</taxon>
        <taxon>Pseudomonadales</taxon>
        <taxon>Pseudomonadaceae</taxon>
        <taxon>Pseudomonas</taxon>
    </lineage>
</organism>
<protein>
    <submittedName>
        <fullName evidence="2">LuxR family transcriptional regulator</fullName>
    </submittedName>
</protein>